<dbReference type="GeneID" id="19017127"/>
<dbReference type="EMBL" id="FO082277">
    <property type="protein sequence ID" value="CCO15298.1"/>
    <property type="molecule type" value="Genomic_DNA"/>
</dbReference>
<dbReference type="eggNOG" id="ENOG502S7WX">
    <property type="taxonomic scope" value="Eukaryota"/>
</dbReference>
<proteinExistence type="predicted"/>
<dbReference type="Pfam" id="PF13649">
    <property type="entry name" value="Methyltransf_25"/>
    <property type="match status" value="1"/>
</dbReference>
<keyword evidence="3" id="KW-1185">Reference proteome</keyword>
<dbReference type="KEGG" id="bpg:Bathy02g00140"/>
<reference evidence="2 3" key="1">
    <citation type="submission" date="2011-10" db="EMBL/GenBank/DDBJ databases">
        <authorList>
            <person name="Genoscope - CEA"/>
        </authorList>
    </citation>
    <scope>NUCLEOTIDE SEQUENCE [LARGE SCALE GENOMIC DNA]</scope>
    <source>
        <strain evidence="2 3">RCC 1105</strain>
    </source>
</reference>
<name>K8F175_9CHLO</name>
<gene>
    <name evidence="2" type="ORF">Bathy02g00140</name>
</gene>
<dbReference type="SUPFAM" id="SSF53335">
    <property type="entry name" value="S-adenosyl-L-methionine-dependent methyltransferases"/>
    <property type="match status" value="1"/>
</dbReference>
<dbReference type="AlphaFoldDB" id="K8F175"/>
<organism evidence="2 3">
    <name type="scientific">Bathycoccus prasinos</name>
    <dbReference type="NCBI Taxonomy" id="41875"/>
    <lineage>
        <taxon>Eukaryota</taxon>
        <taxon>Viridiplantae</taxon>
        <taxon>Chlorophyta</taxon>
        <taxon>Mamiellophyceae</taxon>
        <taxon>Mamiellales</taxon>
        <taxon>Bathycoccaceae</taxon>
        <taxon>Bathycoccus</taxon>
    </lineage>
</organism>
<dbReference type="InterPro" id="IPR041698">
    <property type="entry name" value="Methyltransf_25"/>
</dbReference>
<dbReference type="OrthoDB" id="498449at2759"/>
<dbReference type="Proteomes" id="UP000198341">
    <property type="component" value="Chromosome 2"/>
</dbReference>
<dbReference type="InterPro" id="IPR029063">
    <property type="entry name" value="SAM-dependent_MTases_sf"/>
</dbReference>
<accession>K8F175</accession>
<dbReference type="PROSITE" id="PS50206">
    <property type="entry name" value="RHODANESE_3"/>
    <property type="match status" value="1"/>
</dbReference>
<dbReference type="Gene3D" id="3.40.50.150">
    <property type="entry name" value="Vaccinia Virus protein VP39"/>
    <property type="match status" value="1"/>
</dbReference>
<evidence type="ECO:0000313" key="2">
    <source>
        <dbReference type="EMBL" id="CCO15298.1"/>
    </source>
</evidence>
<dbReference type="InterPro" id="IPR001763">
    <property type="entry name" value="Rhodanese-like_dom"/>
</dbReference>
<evidence type="ECO:0000259" key="1">
    <source>
        <dbReference type="PROSITE" id="PS50206"/>
    </source>
</evidence>
<dbReference type="InterPro" id="IPR036873">
    <property type="entry name" value="Rhodanese-like_dom_sf"/>
</dbReference>
<evidence type="ECO:0000313" key="3">
    <source>
        <dbReference type="Proteomes" id="UP000198341"/>
    </source>
</evidence>
<sequence>MRTTTTTDAFLRALAHSKSVETQTLLLDEMLRSLISETESLDDDDDEDRAWFLDLRPREKYQKHSLSRSVNIPFDEISGSFHLLPPRETPFSVFVEEGRDDDEESLVSSFENQRETFQRGDFKGVQWNIKYAFVYNEHFINAVNAKMLKMQKDSSLGNGVDTHDVLALNNEKKKNKRRLWEPSPSVKELYKTFLSSSETNNNKNNNNNNSSSIVLDLGSGVGRDSVYLASKGFDVLACDFDQKALTRTQEMARLHGVEDKVKVLKWDARNDDAFMCALSSVDDVSRLKLVLGVRFCHKPLFAQIVKHMPAESDCFFAWFHFAKGCEHSKVGRPNKEKDLIAPNEELRSIFTKNEGFEVLKDDVSFISDGRPSANFIARR</sequence>
<dbReference type="SUPFAM" id="SSF52821">
    <property type="entry name" value="Rhodanese/Cell cycle control phosphatase"/>
    <property type="match status" value="1"/>
</dbReference>
<dbReference type="RefSeq" id="XP_007515058.1">
    <property type="nucleotide sequence ID" value="XM_007514996.1"/>
</dbReference>
<dbReference type="CDD" id="cd02440">
    <property type="entry name" value="AdoMet_MTases"/>
    <property type="match status" value="1"/>
</dbReference>
<protein>
    <recommendedName>
        <fullName evidence="1">Rhodanese domain-containing protein</fullName>
    </recommendedName>
</protein>
<feature type="domain" description="Rhodanese" evidence="1">
    <location>
        <begin position="46"/>
        <end position="88"/>
    </location>
</feature>